<dbReference type="Pfam" id="PF13505">
    <property type="entry name" value="OMP_b-brl"/>
    <property type="match status" value="1"/>
</dbReference>
<dbReference type="Gene3D" id="2.40.160.20">
    <property type="match status" value="1"/>
</dbReference>
<gene>
    <name evidence="4" type="ORF">GCM10007853_08590</name>
</gene>
<organism evidence="4 5">
    <name type="scientific">Algimonas ampicilliniresistens</name>
    <dbReference type="NCBI Taxonomy" id="1298735"/>
    <lineage>
        <taxon>Bacteria</taxon>
        <taxon>Pseudomonadati</taxon>
        <taxon>Pseudomonadota</taxon>
        <taxon>Alphaproteobacteria</taxon>
        <taxon>Maricaulales</taxon>
        <taxon>Robiginitomaculaceae</taxon>
        <taxon>Algimonas</taxon>
    </lineage>
</organism>
<feature type="signal peptide" evidence="2">
    <location>
        <begin position="1"/>
        <end position="24"/>
    </location>
</feature>
<accession>A0ABQ5V8J4</accession>
<proteinExistence type="predicted"/>
<evidence type="ECO:0000256" key="1">
    <source>
        <dbReference type="ARBA" id="ARBA00022729"/>
    </source>
</evidence>
<reference evidence="4" key="2">
    <citation type="submission" date="2023-01" db="EMBL/GenBank/DDBJ databases">
        <title>Draft genome sequence of Algimonas ampicilliniresistens strain NBRC 108219.</title>
        <authorList>
            <person name="Sun Q."/>
            <person name="Mori K."/>
        </authorList>
    </citation>
    <scope>NUCLEOTIDE SEQUENCE</scope>
    <source>
        <strain evidence="4">NBRC 108219</strain>
    </source>
</reference>
<evidence type="ECO:0000313" key="5">
    <source>
        <dbReference type="Proteomes" id="UP001161391"/>
    </source>
</evidence>
<feature type="domain" description="Outer membrane protein beta-barrel" evidence="3">
    <location>
        <begin position="10"/>
        <end position="211"/>
    </location>
</feature>
<dbReference type="InterPro" id="IPR011250">
    <property type="entry name" value="OMP/PagP_B-barrel"/>
</dbReference>
<dbReference type="SUPFAM" id="SSF56925">
    <property type="entry name" value="OMPA-like"/>
    <property type="match status" value="1"/>
</dbReference>
<evidence type="ECO:0000313" key="4">
    <source>
        <dbReference type="EMBL" id="GLQ22985.1"/>
    </source>
</evidence>
<dbReference type="Proteomes" id="UP001161391">
    <property type="component" value="Unassembled WGS sequence"/>
</dbReference>
<keyword evidence="5" id="KW-1185">Reference proteome</keyword>
<name>A0ABQ5V8J4_9PROT</name>
<dbReference type="RefSeq" id="WP_284387927.1">
    <property type="nucleotide sequence ID" value="NZ_BSNK01000001.1"/>
</dbReference>
<sequence length="213" mass="23105">MNKNIAASTIALVAAIATTQSASAKDWYLGGSVGYNQTSDQTSEGPSRRVDVEYDEGYALSSFVGFRKSENLRFEGEFTFRRNDGETLAFNNISRPFAGSGTESYSLLANVLYDFPTASAVTPYIGVGAGIGFLENDFVYGPANFEDKDTSFVYQGIIGASVPVSDKIELFIDGRYFGATGVDFVRTSPADNGVSLESEYDNYTVSVGYRFKL</sequence>
<keyword evidence="1 2" id="KW-0732">Signal</keyword>
<dbReference type="InterPro" id="IPR027385">
    <property type="entry name" value="Beta-barrel_OMP"/>
</dbReference>
<dbReference type="EMBL" id="BSNK01000001">
    <property type="protein sequence ID" value="GLQ22985.1"/>
    <property type="molecule type" value="Genomic_DNA"/>
</dbReference>
<comment type="caution">
    <text evidence="4">The sequence shown here is derived from an EMBL/GenBank/DDBJ whole genome shotgun (WGS) entry which is preliminary data.</text>
</comment>
<reference evidence="4" key="1">
    <citation type="journal article" date="2014" name="Int. J. Syst. Evol. Microbiol.">
        <title>Complete genome of a new Firmicutes species belonging to the dominant human colonic microbiota ('Ruminococcus bicirculans') reveals two chromosomes and a selective capacity to utilize plant glucans.</title>
        <authorList>
            <consortium name="NISC Comparative Sequencing Program"/>
            <person name="Wegmann U."/>
            <person name="Louis P."/>
            <person name="Goesmann A."/>
            <person name="Henrissat B."/>
            <person name="Duncan S.H."/>
            <person name="Flint H.J."/>
        </authorList>
    </citation>
    <scope>NUCLEOTIDE SEQUENCE</scope>
    <source>
        <strain evidence="4">NBRC 108219</strain>
    </source>
</reference>
<evidence type="ECO:0000259" key="3">
    <source>
        <dbReference type="Pfam" id="PF13505"/>
    </source>
</evidence>
<feature type="chain" id="PRO_5046304551" description="Outer membrane protein beta-barrel domain-containing protein" evidence="2">
    <location>
        <begin position="25"/>
        <end position="213"/>
    </location>
</feature>
<protein>
    <recommendedName>
        <fullName evidence="3">Outer membrane protein beta-barrel domain-containing protein</fullName>
    </recommendedName>
</protein>
<evidence type="ECO:0000256" key="2">
    <source>
        <dbReference type="SAM" id="SignalP"/>
    </source>
</evidence>